<evidence type="ECO:0000256" key="2">
    <source>
        <dbReference type="ARBA" id="ARBA00022448"/>
    </source>
</evidence>
<accession>A0A8R1XST5</accession>
<keyword evidence="2" id="KW-0813">Transport</keyword>
<dbReference type="AlphaFoldDB" id="A0A8R1XST5"/>
<keyword evidence="4" id="KW-0769">Symport</keyword>
<reference evidence="8" key="2">
    <citation type="submission" date="2022-06" db="UniProtKB">
        <authorList>
            <consortium name="EnsemblMetazoa"/>
        </authorList>
    </citation>
    <scope>IDENTIFICATION</scope>
</reference>
<dbReference type="EMBL" id="CMVM020000057">
    <property type="status" value="NOT_ANNOTATED_CDS"/>
    <property type="molecule type" value="Genomic_DNA"/>
</dbReference>
<dbReference type="SUPFAM" id="SSF161070">
    <property type="entry name" value="SNF-like"/>
    <property type="match status" value="1"/>
</dbReference>
<feature type="transmembrane region" description="Helical" evidence="7">
    <location>
        <begin position="47"/>
        <end position="72"/>
    </location>
</feature>
<dbReference type="GO" id="GO:0015293">
    <property type="term" value="F:symporter activity"/>
    <property type="evidence" value="ECO:0007669"/>
    <property type="project" value="UniProtKB-KW"/>
</dbReference>
<comment type="subcellular location">
    <subcellularLocation>
        <location evidence="1">Membrane</location>
        <topology evidence="1">Multi-pass membrane protein</topology>
    </subcellularLocation>
</comment>
<evidence type="ECO:0000256" key="5">
    <source>
        <dbReference type="ARBA" id="ARBA00022989"/>
    </source>
</evidence>
<keyword evidence="5 7" id="KW-1133">Transmembrane helix</keyword>
<dbReference type="InterPro" id="IPR000175">
    <property type="entry name" value="Na/ntran_symport"/>
</dbReference>
<evidence type="ECO:0000313" key="9">
    <source>
        <dbReference type="Proteomes" id="UP000024404"/>
    </source>
</evidence>
<sequence length="254" mass="29121">MIIIYGMIINLFACIFVFSVSGAAVEFMFPMSVGKGLAMLWKHGENVFFIVLSLLFAKTSFGAITLILIYFSLFLSTISTQILTLEMIIMTVYRTLARIKFIEPKTSRNIIICIYFLLINLYIYTYGRSAFSDIKVRYFHLALLILFLAFLELLISIHIYPLKRLMISGISGELVLDRLLVYYYTNAFNILVLTLITLLPLSVIIINMIIHAIKAHQTGRTIKSLFGADLRWSPELGIYRQQALYEERATRAII</sequence>
<evidence type="ECO:0000256" key="4">
    <source>
        <dbReference type="ARBA" id="ARBA00022847"/>
    </source>
</evidence>
<name>A0A8R1XST5_ONCVO</name>
<evidence type="ECO:0000256" key="6">
    <source>
        <dbReference type="ARBA" id="ARBA00023136"/>
    </source>
</evidence>
<dbReference type="InterPro" id="IPR037272">
    <property type="entry name" value="SNS_sf"/>
</dbReference>
<evidence type="ECO:0000256" key="3">
    <source>
        <dbReference type="ARBA" id="ARBA00022692"/>
    </source>
</evidence>
<feature type="transmembrane region" description="Helical" evidence="7">
    <location>
        <begin position="138"/>
        <end position="160"/>
    </location>
</feature>
<dbReference type="EnsemblMetazoa" id="OVOC1810.1">
    <property type="protein sequence ID" value="OVOC1810.1"/>
    <property type="gene ID" value="WBGene00238619"/>
</dbReference>
<feature type="transmembrane region" description="Helical" evidence="7">
    <location>
        <begin position="109"/>
        <end position="126"/>
    </location>
</feature>
<reference evidence="9" key="1">
    <citation type="submission" date="2013-10" db="EMBL/GenBank/DDBJ databases">
        <title>Genome sequencing of Onchocerca volvulus.</title>
        <authorList>
            <person name="Cotton J."/>
            <person name="Tsai J."/>
            <person name="Stanley E."/>
            <person name="Tracey A."/>
            <person name="Holroyd N."/>
            <person name="Lustigman S."/>
            <person name="Berriman M."/>
        </authorList>
    </citation>
    <scope>NUCLEOTIDE SEQUENCE</scope>
</reference>
<keyword evidence="6 7" id="KW-0472">Membrane</keyword>
<proteinExistence type="predicted"/>
<dbReference type="GO" id="GO:0016020">
    <property type="term" value="C:membrane"/>
    <property type="evidence" value="ECO:0007669"/>
    <property type="project" value="UniProtKB-SubCell"/>
</dbReference>
<feature type="transmembrane region" description="Helical" evidence="7">
    <location>
        <begin position="6"/>
        <end position="27"/>
    </location>
</feature>
<dbReference type="PROSITE" id="PS50267">
    <property type="entry name" value="NA_NEUROTRAN_SYMP_3"/>
    <property type="match status" value="1"/>
</dbReference>
<dbReference type="Proteomes" id="UP000024404">
    <property type="component" value="Unassembled WGS sequence"/>
</dbReference>
<dbReference type="OMA" id="AMLWKHG"/>
<evidence type="ECO:0000313" key="8">
    <source>
        <dbReference type="EnsemblMetazoa" id="OVOC1810.1"/>
    </source>
</evidence>
<keyword evidence="3 7" id="KW-0812">Transmembrane</keyword>
<feature type="transmembrane region" description="Helical" evidence="7">
    <location>
        <begin position="190"/>
        <end position="213"/>
    </location>
</feature>
<evidence type="ECO:0000256" key="7">
    <source>
        <dbReference type="SAM" id="Phobius"/>
    </source>
</evidence>
<protein>
    <submittedName>
        <fullName evidence="8">Uncharacterized protein</fullName>
    </submittedName>
</protein>
<evidence type="ECO:0000256" key="1">
    <source>
        <dbReference type="ARBA" id="ARBA00004141"/>
    </source>
</evidence>
<feature type="transmembrane region" description="Helical" evidence="7">
    <location>
        <begin position="78"/>
        <end position="97"/>
    </location>
</feature>
<keyword evidence="9" id="KW-1185">Reference proteome</keyword>
<organism evidence="8 9">
    <name type="scientific">Onchocerca volvulus</name>
    <dbReference type="NCBI Taxonomy" id="6282"/>
    <lineage>
        <taxon>Eukaryota</taxon>
        <taxon>Metazoa</taxon>
        <taxon>Ecdysozoa</taxon>
        <taxon>Nematoda</taxon>
        <taxon>Chromadorea</taxon>
        <taxon>Rhabditida</taxon>
        <taxon>Spirurina</taxon>
        <taxon>Spiruromorpha</taxon>
        <taxon>Filarioidea</taxon>
        <taxon>Onchocercidae</taxon>
        <taxon>Onchocerca</taxon>
    </lineage>
</organism>